<accession>A0A518FQL1</accession>
<evidence type="ECO:0000256" key="1">
    <source>
        <dbReference type="SAM" id="Phobius"/>
    </source>
</evidence>
<keyword evidence="1" id="KW-0472">Membrane</keyword>
<dbReference type="AlphaFoldDB" id="A0A518FQL1"/>
<keyword evidence="1" id="KW-1133">Transmembrane helix</keyword>
<evidence type="ECO:0000313" key="2">
    <source>
        <dbReference type="EMBL" id="QDV18644.1"/>
    </source>
</evidence>
<sequence length="388" mass="44971">MTFIRNVCILSLLLSLWGKPVISKSQNDANVLENTIKGMQRFSDSFVNQPCWLVKYSTSREGHFLPAGYISDQPGSDFVIAQKGEMLYSYRKMQTAPPTETWVCWRDGVSTKRTDDSYYELFPDLHPGIFSTFIYVHNIFVDTHKNQRFKNKGIASSFGSASVSESMWFALPRCIERKKDEWSVDSDQDKIDGFSCLVLKRKLKDKVHLRDVIWVDPKHGYITRKRIYYDDDSGQPLMEWKNEDIREVKPNLWLPFQQSHKIYNNKLSAPNIRGKLRYIRKAVVDDISFEILPDDFFKAPFLKEGMVSDYVQSKSFNVHPDMKEPEKAMQRAITDSIEFTRNSNFTASSKSLLSSTLLILNVLLILGIIGIIQIRIILKKRANNRKRP</sequence>
<dbReference type="EMBL" id="CP036317">
    <property type="protein sequence ID" value="QDV18644.1"/>
    <property type="molecule type" value="Genomic_DNA"/>
</dbReference>
<evidence type="ECO:0000313" key="3">
    <source>
        <dbReference type="Proteomes" id="UP000320839"/>
    </source>
</evidence>
<keyword evidence="1" id="KW-0812">Transmembrane</keyword>
<protein>
    <submittedName>
        <fullName evidence="2">Uncharacterized protein</fullName>
    </submittedName>
</protein>
<dbReference type="Proteomes" id="UP000320839">
    <property type="component" value="Chromosome"/>
</dbReference>
<name>A0A518FQL1_9PLAN</name>
<feature type="transmembrane region" description="Helical" evidence="1">
    <location>
        <begin position="352"/>
        <end position="378"/>
    </location>
</feature>
<proteinExistence type="predicted"/>
<dbReference type="RefSeq" id="WP_145456842.1">
    <property type="nucleotide sequence ID" value="NZ_CP036317.1"/>
</dbReference>
<reference evidence="2 3" key="1">
    <citation type="submission" date="2019-02" db="EMBL/GenBank/DDBJ databases">
        <title>Deep-cultivation of Planctomycetes and their phenomic and genomic characterization uncovers novel biology.</title>
        <authorList>
            <person name="Wiegand S."/>
            <person name="Jogler M."/>
            <person name="Boedeker C."/>
            <person name="Pinto D."/>
            <person name="Vollmers J."/>
            <person name="Rivas-Marin E."/>
            <person name="Kohn T."/>
            <person name="Peeters S.H."/>
            <person name="Heuer A."/>
            <person name="Rast P."/>
            <person name="Oberbeckmann S."/>
            <person name="Bunk B."/>
            <person name="Jeske O."/>
            <person name="Meyerdierks A."/>
            <person name="Storesund J.E."/>
            <person name="Kallscheuer N."/>
            <person name="Luecker S."/>
            <person name="Lage O.M."/>
            <person name="Pohl T."/>
            <person name="Merkel B.J."/>
            <person name="Hornburger P."/>
            <person name="Mueller R.-W."/>
            <person name="Bruemmer F."/>
            <person name="Labrenz M."/>
            <person name="Spormann A.M."/>
            <person name="Op den Camp H."/>
            <person name="Overmann J."/>
            <person name="Amann R."/>
            <person name="Jetten M.S.M."/>
            <person name="Mascher T."/>
            <person name="Medema M.H."/>
            <person name="Devos D.P."/>
            <person name="Kaster A.-K."/>
            <person name="Ovreas L."/>
            <person name="Rohde M."/>
            <person name="Galperin M.Y."/>
            <person name="Jogler C."/>
        </authorList>
    </citation>
    <scope>NUCLEOTIDE SEQUENCE [LARGE SCALE GENOMIC DNA]</scope>
    <source>
        <strain evidence="2 3">Pan153</strain>
    </source>
</reference>
<gene>
    <name evidence="2" type="ORF">Pan153_33040</name>
</gene>
<organism evidence="2 3">
    <name type="scientific">Gimesia panareensis</name>
    <dbReference type="NCBI Taxonomy" id="2527978"/>
    <lineage>
        <taxon>Bacteria</taxon>
        <taxon>Pseudomonadati</taxon>
        <taxon>Planctomycetota</taxon>
        <taxon>Planctomycetia</taxon>
        <taxon>Planctomycetales</taxon>
        <taxon>Planctomycetaceae</taxon>
        <taxon>Gimesia</taxon>
    </lineage>
</organism>
<dbReference type="Gene3D" id="2.50.20.10">
    <property type="entry name" value="Lipoprotein localisation LolA/LolB/LppX"/>
    <property type="match status" value="1"/>
</dbReference>
<dbReference type="OrthoDB" id="262209at2"/>